<dbReference type="Proteomes" id="UP000248553">
    <property type="component" value="Unassembled WGS sequence"/>
</dbReference>
<feature type="signal peptide" evidence="1">
    <location>
        <begin position="1"/>
        <end position="32"/>
    </location>
</feature>
<keyword evidence="1" id="KW-0732">Signal</keyword>
<evidence type="ECO:0008006" key="4">
    <source>
        <dbReference type="Google" id="ProtNLM"/>
    </source>
</evidence>
<evidence type="ECO:0000313" key="3">
    <source>
        <dbReference type="Proteomes" id="UP000248553"/>
    </source>
</evidence>
<keyword evidence="3" id="KW-1185">Reference proteome</keyword>
<sequence length="470" mass="52590">MRTLSTCRRTLLPGLLAPALLVPCLLTSPARAQTTENRPAPASPDTTAPAKVPFDGMDLTWVNGQNRQRNFPLQLRDADGETVLTGVALLDGYFNYNFARPLDHTQTISAVTGRSGEFSLALASIGIESNYKNIIGRLWLQTGSMLHLVQETDGSVQRGRNTGTGNLKFIREAAAGYHFRPNYGLNLELGIFMSYIGLESYVMQENWSYQRSLVCDFTPFYFQGARAQWFPTRNFRTELWLMNGWQTYNAFNRQPGVGSSNYYRPSENLQLVANFYYGKDSRPTAGSAAQGPAAYPGRARFHHDHSVVYRYYHKPKNQLRGITQAAFSLNNHYGFENGGGGLPRREAYMLGSSLANRLWFAKNRLALTTRVGFVKNPSRYLSFSPSAVGFTDPSSRLTAREATVTFDVMPSDFVTFRLEYLHRRANVPYFAGPGGTTSPSGYADQPLPAGWQPDLRQTENRALVSVNFRL</sequence>
<name>A0A328BDJ7_9BACT</name>
<evidence type="ECO:0000313" key="2">
    <source>
        <dbReference type="EMBL" id="RAK64501.1"/>
    </source>
</evidence>
<reference evidence="3" key="1">
    <citation type="submission" date="2018-05" db="EMBL/GenBank/DDBJ databases">
        <authorList>
            <person name="Nie L."/>
        </authorList>
    </citation>
    <scope>NUCLEOTIDE SEQUENCE [LARGE SCALE GENOMIC DNA]</scope>
    <source>
        <strain evidence="3">NL</strain>
    </source>
</reference>
<dbReference type="InterPro" id="IPR011486">
    <property type="entry name" value="BBP2"/>
</dbReference>
<dbReference type="OrthoDB" id="103154at2"/>
<evidence type="ECO:0000256" key="1">
    <source>
        <dbReference type="SAM" id="SignalP"/>
    </source>
</evidence>
<feature type="chain" id="PRO_5016338639" description="Porin" evidence="1">
    <location>
        <begin position="33"/>
        <end position="470"/>
    </location>
</feature>
<proteinExistence type="predicted"/>
<dbReference type="EMBL" id="QHKM01000006">
    <property type="protein sequence ID" value="RAK64501.1"/>
    <property type="molecule type" value="Genomic_DNA"/>
</dbReference>
<dbReference type="RefSeq" id="WP_111479430.1">
    <property type="nucleotide sequence ID" value="NZ_QHKM01000006.1"/>
</dbReference>
<dbReference type="AlphaFoldDB" id="A0A328BDJ7"/>
<protein>
    <recommendedName>
        <fullName evidence="4">Porin</fullName>
    </recommendedName>
</protein>
<gene>
    <name evidence="2" type="ORF">DLM85_17545</name>
</gene>
<accession>A0A328BDJ7</accession>
<comment type="caution">
    <text evidence="2">The sequence shown here is derived from an EMBL/GenBank/DDBJ whole genome shotgun (WGS) entry which is preliminary data.</text>
</comment>
<organism evidence="2 3">
    <name type="scientific">Hymenobacter edaphi</name>
    <dbReference type="NCBI Taxonomy" id="2211146"/>
    <lineage>
        <taxon>Bacteria</taxon>
        <taxon>Pseudomonadati</taxon>
        <taxon>Bacteroidota</taxon>
        <taxon>Cytophagia</taxon>
        <taxon>Cytophagales</taxon>
        <taxon>Hymenobacteraceae</taxon>
        <taxon>Hymenobacter</taxon>
    </lineage>
</organism>
<dbReference type="Pfam" id="PF07642">
    <property type="entry name" value="BBP2"/>
    <property type="match status" value="1"/>
</dbReference>